<dbReference type="PANTHER" id="PTHR42760">
    <property type="entry name" value="SHORT-CHAIN DEHYDROGENASES/REDUCTASES FAMILY MEMBER"/>
    <property type="match status" value="1"/>
</dbReference>
<dbReference type="GO" id="GO:0048038">
    <property type="term" value="F:quinone binding"/>
    <property type="evidence" value="ECO:0007669"/>
    <property type="project" value="TreeGrafter"/>
</dbReference>
<dbReference type="PANTHER" id="PTHR42760:SF133">
    <property type="entry name" value="3-OXOACYL-[ACYL-CARRIER-PROTEIN] REDUCTASE"/>
    <property type="match status" value="1"/>
</dbReference>
<dbReference type="InterPro" id="IPR036291">
    <property type="entry name" value="NAD(P)-bd_dom_sf"/>
</dbReference>
<dbReference type="GO" id="GO:0006633">
    <property type="term" value="P:fatty acid biosynthetic process"/>
    <property type="evidence" value="ECO:0007669"/>
    <property type="project" value="TreeGrafter"/>
</dbReference>
<evidence type="ECO:0000256" key="2">
    <source>
        <dbReference type="ARBA" id="ARBA00023002"/>
    </source>
</evidence>
<evidence type="ECO:0000313" key="4">
    <source>
        <dbReference type="EMBL" id="QBM87370.1"/>
    </source>
</evidence>
<evidence type="ECO:0000313" key="5">
    <source>
        <dbReference type="Proteomes" id="UP000292447"/>
    </source>
</evidence>
<dbReference type="AlphaFoldDB" id="A0A4P6XJK3"/>
<keyword evidence="5" id="KW-1185">Reference proteome</keyword>
<organism evidence="4 5">
    <name type="scientific">Metschnikowia aff. pulcherrima</name>
    <dbReference type="NCBI Taxonomy" id="2163413"/>
    <lineage>
        <taxon>Eukaryota</taxon>
        <taxon>Fungi</taxon>
        <taxon>Dikarya</taxon>
        <taxon>Ascomycota</taxon>
        <taxon>Saccharomycotina</taxon>
        <taxon>Pichiomycetes</taxon>
        <taxon>Metschnikowiaceae</taxon>
        <taxon>Metschnikowia</taxon>
    </lineage>
</organism>
<proteinExistence type="inferred from homology"/>
<evidence type="ECO:0000256" key="3">
    <source>
        <dbReference type="RuleBase" id="RU000363"/>
    </source>
</evidence>
<dbReference type="CDD" id="cd05233">
    <property type="entry name" value="SDR_c"/>
    <property type="match status" value="1"/>
</dbReference>
<dbReference type="EMBL" id="CP034457">
    <property type="protein sequence ID" value="QBM87370.1"/>
    <property type="molecule type" value="Genomic_DNA"/>
</dbReference>
<reference evidence="5" key="1">
    <citation type="submission" date="2019-03" db="EMBL/GenBank/DDBJ databases">
        <title>Snf2 controls pulcherriminic acid biosynthesis and connects pigmentation and antifungal activity of the yeast Metschnikowia pulcherrima.</title>
        <authorList>
            <person name="Gore-Lloyd D."/>
            <person name="Sumann I."/>
            <person name="Brachmann A.O."/>
            <person name="Schneeberger K."/>
            <person name="Ortiz-Merino R.A."/>
            <person name="Moreno-Beltran M."/>
            <person name="Schlaefli M."/>
            <person name="Kirner P."/>
            <person name="Santos Kron A."/>
            <person name="Wolfe K.H."/>
            <person name="Piel J."/>
            <person name="Ahrens C.H."/>
            <person name="Henk D."/>
            <person name="Freimoser F.M."/>
        </authorList>
    </citation>
    <scope>NUCLEOTIDE SEQUENCE [LARGE SCALE GENOMIC DNA]</scope>
    <source>
        <strain evidence="5">APC 1.2</strain>
    </source>
</reference>
<gene>
    <name evidence="4" type="primary">MPUL0B05720</name>
    <name evidence="4" type="ORF">METSCH_B05720</name>
</gene>
<dbReference type="Pfam" id="PF00106">
    <property type="entry name" value="adh_short"/>
    <property type="match status" value="1"/>
</dbReference>
<dbReference type="STRING" id="2163413.A0A4P6XJK3"/>
<dbReference type="GO" id="GO:0016616">
    <property type="term" value="F:oxidoreductase activity, acting on the CH-OH group of donors, NAD or NADP as acceptor"/>
    <property type="evidence" value="ECO:0007669"/>
    <property type="project" value="TreeGrafter"/>
</dbReference>
<dbReference type="Proteomes" id="UP000292447">
    <property type="component" value="Chromosome II"/>
</dbReference>
<comment type="similarity">
    <text evidence="1 3">Belongs to the short-chain dehydrogenases/reductases (SDR) family.</text>
</comment>
<name>A0A4P6XJK3_9ASCO</name>
<dbReference type="InterPro" id="IPR002347">
    <property type="entry name" value="SDR_fam"/>
</dbReference>
<dbReference type="PRINTS" id="PR00081">
    <property type="entry name" value="GDHRDH"/>
</dbReference>
<protein>
    <submittedName>
        <fullName evidence="4">3-oxoacyl-[acyl-carrier protein] reductase</fullName>
    </submittedName>
</protein>
<sequence>MKRDKCMQQFTRAQIFSLLSATPLGSSQCYVHYRADLSGLPQIHESQTLNSKLFYHIFLVNTKKMFSGRRAVVTGASSGIGLALCQRLASLGYGITMVARNEQRLLKNLENLDKRHGQSHQYSVIDLSKMSTHESCEARVKDLFKDASLLINCAGVTNHNVLAKLTTEAIASTINLNLTAPILLSRLAIMPFLRLLKKTGVTPSIINMSSMLSISGVTIPGTSPYAALKAGLLGFTESLAAELGGKIRVNAVLPALVPETEMGRSGSPKLPTVLLEEVVQACENVIMDESMNGKFVVADGKEFRYLN</sequence>
<dbReference type="Gene3D" id="3.40.50.720">
    <property type="entry name" value="NAD(P)-binding Rossmann-like Domain"/>
    <property type="match status" value="1"/>
</dbReference>
<evidence type="ECO:0000256" key="1">
    <source>
        <dbReference type="ARBA" id="ARBA00006484"/>
    </source>
</evidence>
<accession>A0A4P6XJK3</accession>
<dbReference type="SUPFAM" id="SSF51735">
    <property type="entry name" value="NAD(P)-binding Rossmann-fold domains"/>
    <property type="match status" value="1"/>
</dbReference>
<keyword evidence="2" id="KW-0560">Oxidoreductase</keyword>
<dbReference type="PRINTS" id="PR00080">
    <property type="entry name" value="SDRFAMILY"/>
</dbReference>